<keyword evidence="3" id="KW-1185">Reference proteome</keyword>
<feature type="region of interest" description="Disordered" evidence="1">
    <location>
        <begin position="423"/>
        <end position="442"/>
    </location>
</feature>
<dbReference type="EMBL" id="FRAS01000024">
    <property type="protein sequence ID" value="SHL87334.1"/>
    <property type="molecule type" value="Genomic_DNA"/>
</dbReference>
<gene>
    <name evidence="2" type="ORF">SAMN02746009_03532</name>
</gene>
<sequence>MAVSQAPIPPALPLQPAAFLQKWNLRFRTNDSFEISEADLREQARDLVELLGQLASRRGAPLVLSVLDELATVNQNFLVVGQGARVANATDSAAAAAGFEAGELEFVLRKDSTGPLWAFVNAKPETTQRVRVRWLPVGNPAERPEFLPPLLDEDDPHAAGDAVKFTFENGQTIPLEVRRAIPLPGAGLFNPVPTGHPTDDPNYLPLAPLVSALPAGQGFTPQQLAATTHSESQIHFEAVEDANNNDEIRHYGTLHGKVVATDHLHDEAVTADKLAAGLRPGGLSNSGNPISSASVLAILKRRMINLVTYPDRPFIEVTFWVDRWSQYDYIYPRTTNLDVASQQPAAVLLQDGTVISANINGPADLRTVILSLNATQLGQGVVVRYHFPSLDNKPVRLVGFYECLTDVPAHPGGNLQVQDAYGNGTNSGGALDPTTPTAPAGGTVAPPAGFTGISYPRRMSWLYAYPGQQVVGYDASGGVAVSRLDFQTPNSWPGLYAYEQAETSYIRSTRLWCKELHFYTNADGEAYAERWRLRVFNYADDSVLVDKICSLNYAGRGQGTPGWRWDRVGGGDGYTPSHIERLAAYTDCYIIISWVANGGPNTPLIQAGIDLH</sequence>
<dbReference type="AlphaFoldDB" id="A0A1M7E6G7"/>
<protein>
    <submittedName>
        <fullName evidence="2">Uncharacterized protein</fullName>
    </submittedName>
</protein>
<dbReference type="STRING" id="1121959.SAMN02746009_03532"/>
<dbReference type="Proteomes" id="UP000183947">
    <property type="component" value="Unassembled WGS sequence"/>
</dbReference>
<reference evidence="3" key="1">
    <citation type="submission" date="2016-11" db="EMBL/GenBank/DDBJ databases">
        <authorList>
            <person name="Varghese N."/>
            <person name="Submissions S."/>
        </authorList>
    </citation>
    <scope>NUCLEOTIDE SEQUENCE [LARGE SCALE GENOMIC DNA]</scope>
    <source>
        <strain evidence="3">DSM 18569</strain>
    </source>
</reference>
<name>A0A1M7E6G7_9BACT</name>
<organism evidence="2 3">
    <name type="scientific">Hymenobacter psychrotolerans DSM 18569</name>
    <dbReference type="NCBI Taxonomy" id="1121959"/>
    <lineage>
        <taxon>Bacteria</taxon>
        <taxon>Pseudomonadati</taxon>
        <taxon>Bacteroidota</taxon>
        <taxon>Cytophagia</taxon>
        <taxon>Cytophagales</taxon>
        <taxon>Hymenobacteraceae</taxon>
        <taxon>Hymenobacter</taxon>
    </lineage>
</organism>
<evidence type="ECO:0000313" key="3">
    <source>
        <dbReference type="Proteomes" id="UP000183947"/>
    </source>
</evidence>
<evidence type="ECO:0000256" key="1">
    <source>
        <dbReference type="SAM" id="MobiDB-lite"/>
    </source>
</evidence>
<feature type="compositionally biased region" description="Low complexity" evidence="1">
    <location>
        <begin position="428"/>
        <end position="442"/>
    </location>
</feature>
<dbReference type="OrthoDB" id="888920at2"/>
<accession>A0A1M7E6G7</accession>
<dbReference type="RefSeq" id="WP_073287986.1">
    <property type="nucleotide sequence ID" value="NZ_FRAS01000024.1"/>
</dbReference>
<proteinExistence type="predicted"/>
<evidence type="ECO:0000313" key="2">
    <source>
        <dbReference type="EMBL" id="SHL87334.1"/>
    </source>
</evidence>